<dbReference type="AlphaFoldDB" id="A0A482Y0Q6"/>
<feature type="transmembrane region" description="Helical" evidence="2">
    <location>
        <begin position="24"/>
        <end position="45"/>
    </location>
</feature>
<comment type="caution">
    <text evidence="4">The sequence shown here is derived from an EMBL/GenBank/DDBJ whole genome shotgun (WGS) entry which is preliminary data.</text>
</comment>
<feature type="compositionally biased region" description="Basic and acidic residues" evidence="1">
    <location>
        <begin position="98"/>
        <end position="109"/>
    </location>
</feature>
<name>A0A482Y0Q6_9EURY</name>
<keyword evidence="2" id="KW-0812">Transmembrane</keyword>
<protein>
    <submittedName>
        <fullName evidence="4">DUF2892 domain-containing protein</fullName>
    </submittedName>
</protein>
<feature type="domain" description="Inner membrane protein YgaP-like transmembrane" evidence="3">
    <location>
        <begin position="16"/>
        <end position="87"/>
    </location>
</feature>
<gene>
    <name evidence="4" type="ORF">ELS17_10145</name>
</gene>
<organism evidence="4 5">
    <name type="scientific">Natrinema altunense</name>
    <dbReference type="NCBI Taxonomy" id="222984"/>
    <lineage>
        <taxon>Archaea</taxon>
        <taxon>Methanobacteriati</taxon>
        <taxon>Methanobacteriota</taxon>
        <taxon>Stenosarchaea group</taxon>
        <taxon>Halobacteria</taxon>
        <taxon>Halobacteriales</taxon>
        <taxon>Natrialbaceae</taxon>
        <taxon>Natrinema</taxon>
    </lineage>
</organism>
<dbReference type="Proteomes" id="UP000292704">
    <property type="component" value="Unassembled WGS sequence"/>
</dbReference>
<dbReference type="Pfam" id="PF11127">
    <property type="entry name" value="YgaP-like_TM"/>
    <property type="match status" value="1"/>
</dbReference>
<keyword evidence="2" id="KW-0472">Membrane</keyword>
<accession>A0A482Y0Q6</accession>
<proteinExistence type="predicted"/>
<sequence length="109" mass="10920">MYSAPLSRAGEPNHAKNVGGFDRGIRVVVGPLLVLIGIAALGGLLSLTAGLLGLALAVIALVSGAVLTTTAVTRKCPMNARLGIDTSRGGVDSGSAAGRDENRRAGRLS</sequence>
<evidence type="ECO:0000313" key="5">
    <source>
        <dbReference type="Proteomes" id="UP000292704"/>
    </source>
</evidence>
<reference evidence="4 5" key="1">
    <citation type="submission" date="2019-02" db="EMBL/GenBank/DDBJ databases">
        <title>Genome analysis provides insights into bioremediation potentialities and Haloocin production by Natrinema altunense strain 4.1R isolated from Chott Douz in Tunisian desert.</title>
        <authorList>
            <person name="Najjari A."/>
            <person name="Youssef N."/>
            <person name="Ben Dhia O."/>
            <person name="Ferjani R."/>
            <person name="El Hidri D."/>
            <person name="Ouzari H.I."/>
            <person name="Cherif A."/>
        </authorList>
    </citation>
    <scope>NUCLEOTIDE SEQUENCE [LARGE SCALE GENOMIC DNA]</scope>
    <source>
        <strain evidence="4 5">4.1R</strain>
    </source>
</reference>
<dbReference type="OrthoDB" id="100832at2157"/>
<evidence type="ECO:0000313" key="4">
    <source>
        <dbReference type="EMBL" id="RZH67903.1"/>
    </source>
</evidence>
<evidence type="ECO:0000259" key="3">
    <source>
        <dbReference type="Pfam" id="PF11127"/>
    </source>
</evidence>
<keyword evidence="2" id="KW-1133">Transmembrane helix</keyword>
<evidence type="ECO:0000256" key="1">
    <source>
        <dbReference type="SAM" id="MobiDB-lite"/>
    </source>
</evidence>
<feature type="transmembrane region" description="Helical" evidence="2">
    <location>
        <begin position="51"/>
        <end position="72"/>
    </location>
</feature>
<dbReference type="InterPro" id="IPR021309">
    <property type="entry name" value="YgaP-like_TM"/>
</dbReference>
<evidence type="ECO:0000256" key="2">
    <source>
        <dbReference type="SAM" id="Phobius"/>
    </source>
</evidence>
<feature type="region of interest" description="Disordered" evidence="1">
    <location>
        <begin position="82"/>
        <end position="109"/>
    </location>
</feature>
<dbReference type="EMBL" id="SHMR01000003">
    <property type="protein sequence ID" value="RZH67903.1"/>
    <property type="molecule type" value="Genomic_DNA"/>
</dbReference>